<dbReference type="InterPro" id="IPR056690">
    <property type="entry name" value="DUF7788"/>
</dbReference>
<dbReference type="EMBL" id="CAJHUC010001401">
    <property type="protein sequence ID" value="CAD7701000.1"/>
    <property type="molecule type" value="Genomic_DNA"/>
</dbReference>
<dbReference type="AlphaFoldDB" id="A0A8S1J1M1"/>
<accession>A0A8S1J1M1</accession>
<evidence type="ECO:0000259" key="2">
    <source>
        <dbReference type="Pfam" id="PF11443"/>
    </source>
</evidence>
<feature type="region of interest" description="Disordered" evidence="1">
    <location>
        <begin position="1"/>
        <end position="44"/>
    </location>
</feature>
<feature type="compositionally biased region" description="Basic residues" evidence="1">
    <location>
        <begin position="224"/>
        <end position="247"/>
    </location>
</feature>
<dbReference type="InterPro" id="IPR036465">
    <property type="entry name" value="vWFA_dom_sf"/>
</dbReference>
<protein>
    <submittedName>
        <fullName evidence="4">Uncharacterized protein</fullName>
    </submittedName>
</protein>
<evidence type="ECO:0000259" key="3">
    <source>
        <dbReference type="Pfam" id="PF25043"/>
    </source>
</evidence>
<evidence type="ECO:0000313" key="4">
    <source>
        <dbReference type="EMBL" id="CAD7701000.1"/>
    </source>
</evidence>
<feature type="compositionally biased region" description="Basic and acidic residues" evidence="1">
    <location>
        <begin position="1"/>
        <end position="17"/>
    </location>
</feature>
<feature type="region of interest" description="Disordered" evidence="1">
    <location>
        <begin position="211"/>
        <end position="265"/>
    </location>
</feature>
<evidence type="ECO:0000256" key="1">
    <source>
        <dbReference type="SAM" id="MobiDB-lite"/>
    </source>
</evidence>
<dbReference type="PANTHER" id="PTHR31373:SF27">
    <property type="entry name" value="TROVE DOMAIN-CONTAINING PROTEIN"/>
    <property type="match status" value="1"/>
</dbReference>
<feature type="domain" description="DUF7788" evidence="3">
    <location>
        <begin position="511"/>
        <end position="702"/>
    </location>
</feature>
<dbReference type="Pfam" id="PF25043">
    <property type="entry name" value="DUF7788"/>
    <property type="match status" value="1"/>
</dbReference>
<gene>
    <name evidence="4" type="ORF">OSTQU699_LOCUS6356</name>
</gene>
<name>A0A8S1J1M1_9CHLO</name>
<proteinExistence type="predicted"/>
<dbReference type="InterPro" id="IPR058580">
    <property type="entry name" value="DUF2828"/>
</dbReference>
<comment type="caution">
    <text evidence="4">The sequence shown here is derived from an EMBL/GenBank/DDBJ whole genome shotgun (WGS) entry which is preliminary data.</text>
</comment>
<dbReference type="Gene3D" id="3.40.50.410">
    <property type="entry name" value="von Willebrand factor, type A domain"/>
    <property type="match status" value="1"/>
</dbReference>
<dbReference type="SUPFAM" id="SSF53300">
    <property type="entry name" value="vWA-like"/>
    <property type="match status" value="1"/>
</dbReference>
<evidence type="ECO:0000313" key="5">
    <source>
        <dbReference type="Proteomes" id="UP000708148"/>
    </source>
</evidence>
<sequence>MEVRGDREVSDGTHNFKDFSNPEVALPAIGNPGSGEDATGDVPQSAAVQGTAWGRLATTGGAVDGPSIRPKFESTDGQEAMGTADALEAEAPTDDEALRGRTENDADTYTSSGSACVDFFFKVVRGMDCDEVGRLLAAAWAEDADTALRLVFHLRDVREGKGEQAAFYACLRWLRGNHPRTLMANLRHVAAVGYWKDLLELVVLEGVGSRTGAAKGRPRDFRKGKPIKRPRVARGKKSKDKRWRGQGKRKELTEEEKEAKETRRGLRREMRLAKMQGNRRCARESRALAARAAFESDELYQAIHVEVARLFATALRADLEKFRAGKGVSLAAKWAPSLECSHDRRSHISSTIACMLFPREEEGMRGKDWGSYVYRARDRYRKEVLVPLRRHLDVTEVKMSDGAWGAIDYGRVASVCMNANKGHFAKHDGERFAAYLGEVKKGKAKIAAGALMPHELVQQVMRHGERAMVAAALGSDDEDVGQGEDLCMETVELQWKAYVSRLRGAGVLDGALAICDVSGSMECGGEAVKPLEVAVALSLLVSEVTEPPFGGLVCTFSSEPELVSVRLEDSLADKVRDMRGMNWGGSTDLEAVFDLILARALASGLHADRMIRRLFVFSDMEFDQAQDGGDHFESTHAVAKRRFLEAGYALPQVVYWNLSGRFRMGGRGASTPVLKEEEGCSLISGFSGQLLKAFMGEGGLDKFRPHSMMMAAVQRYGHLVVID</sequence>
<dbReference type="Proteomes" id="UP000708148">
    <property type="component" value="Unassembled WGS sequence"/>
</dbReference>
<feature type="domain" description="DUF2828" evidence="2">
    <location>
        <begin position="102"/>
        <end position="508"/>
    </location>
</feature>
<dbReference type="PANTHER" id="PTHR31373">
    <property type="entry name" value="OS06G0652100 PROTEIN"/>
    <property type="match status" value="1"/>
</dbReference>
<feature type="compositionally biased region" description="Basic and acidic residues" evidence="1">
    <location>
        <begin position="248"/>
        <end position="265"/>
    </location>
</feature>
<dbReference type="PIRSF" id="PIRSF015417">
    <property type="entry name" value="T31B5_30_vWA"/>
    <property type="match status" value="1"/>
</dbReference>
<organism evidence="4 5">
    <name type="scientific">Ostreobium quekettii</name>
    <dbReference type="NCBI Taxonomy" id="121088"/>
    <lineage>
        <taxon>Eukaryota</taxon>
        <taxon>Viridiplantae</taxon>
        <taxon>Chlorophyta</taxon>
        <taxon>core chlorophytes</taxon>
        <taxon>Ulvophyceae</taxon>
        <taxon>TCBD clade</taxon>
        <taxon>Bryopsidales</taxon>
        <taxon>Ostreobineae</taxon>
        <taxon>Ostreobiaceae</taxon>
        <taxon>Ostreobium</taxon>
    </lineage>
</organism>
<feature type="region of interest" description="Disordered" evidence="1">
    <location>
        <begin position="58"/>
        <end position="80"/>
    </location>
</feature>
<keyword evidence="5" id="KW-1185">Reference proteome</keyword>
<dbReference type="InterPro" id="IPR011205">
    <property type="entry name" value="UCP015417_vWA"/>
</dbReference>
<dbReference type="Pfam" id="PF11443">
    <property type="entry name" value="DUF2828"/>
    <property type="match status" value="1"/>
</dbReference>
<dbReference type="OrthoDB" id="510705at2759"/>
<reference evidence="4" key="1">
    <citation type="submission" date="2020-12" db="EMBL/GenBank/DDBJ databases">
        <authorList>
            <person name="Iha C."/>
        </authorList>
    </citation>
    <scope>NUCLEOTIDE SEQUENCE</scope>
</reference>